<organism evidence="2 3">
    <name type="scientific">Pseudarthrobacter humi</name>
    <dbReference type="NCBI Taxonomy" id="2952523"/>
    <lineage>
        <taxon>Bacteria</taxon>
        <taxon>Bacillati</taxon>
        <taxon>Actinomycetota</taxon>
        <taxon>Actinomycetes</taxon>
        <taxon>Micrococcales</taxon>
        <taxon>Micrococcaceae</taxon>
        <taxon>Pseudarthrobacter</taxon>
    </lineage>
</organism>
<evidence type="ECO:0008006" key="4">
    <source>
        <dbReference type="Google" id="ProtNLM"/>
    </source>
</evidence>
<comment type="caution">
    <text evidence="2">The sequence shown here is derived from an EMBL/GenBank/DDBJ whole genome shotgun (WGS) entry which is preliminary data.</text>
</comment>
<dbReference type="RefSeq" id="WP_254751161.1">
    <property type="nucleotide sequence ID" value="NZ_JANCLV010000009.1"/>
</dbReference>
<name>A0ABT1LUK7_9MICC</name>
<keyword evidence="3" id="KW-1185">Reference proteome</keyword>
<sequence>MALRVLTALALFIDAGVHIYLAPGYQAASPGGIGQGNLFYLESAAAVLAALWVLFRGSRASFALALVVALSAFVAVVLYRYVDIPAFGPLPAMYEPVWFFEKSLSAVAEGVGALLAAVGVVRTGPRRRSGN</sequence>
<keyword evidence="1" id="KW-0472">Membrane</keyword>
<proteinExistence type="predicted"/>
<feature type="transmembrane region" description="Helical" evidence="1">
    <location>
        <begin position="62"/>
        <end position="82"/>
    </location>
</feature>
<evidence type="ECO:0000256" key="1">
    <source>
        <dbReference type="SAM" id="Phobius"/>
    </source>
</evidence>
<dbReference type="EMBL" id="JANCLV010000009">
    <property type="protein sequence ID" value="MCP9000836.1"/>
    <property type="molecule type" value="Genomic_DNA"/>
</dbReference>
<accession>A0ABT1LUK7</accession>
<protein>
    <recommendedName>
        <fullName evidence="4">Integral membrane protein</fullName>
    </recommendedName>
</protein>
<keyword evidence="1" id="KW-1133">Transmembrane helix</keyword>
<keyword evidence="1" id="KW-0812">Transmembrane</keyword>
<feature type="transmembrane region" description="Helical" evidence="1">
    <location>
        <begin position="37"/>
        <end position="55"/>
    </location>
</feature>
<feature type="transmembrane region" description="Helical" evidence="1">
    <location>
        <begin position="102"/>
        <end position="121"/>
    </location>
</feature>
<evidence type="ECO:0000313" key="3">
    <source>
        <dbReference type="Proteomes" id="UP001524318"/>
    </source>
</evidence>
<dbReference type="Proteomes" id="UP001524318">
    <property type="component" value="Unassembled WGS sequence"/>
</dbReference>
<evidence type="ECO:0000313" key="2">
    <source>
        <dbReference type="EMBL" id="MCP9000836.1"/>
    </source>
</evidence>
<gene>
    <name evidence="2" type="ORF">NFC73_14040</name>
</gene>
<reference evidence="2 3" key="1">
    <citation type="submission" date="2022-06" db="EMBL/GenBank/DDBJ databases">
        <title>Pseudarthrobacter sp. strain RMG13 Genome sequencing and assembly.</title>
        <authorList>
            <person name="Kim I."/>
        </authorList>
    </citation>
    <scope>NUCLEOTIDE SEQUENCE [LARGE SCALE GENOMIC DNA]</scope>
    <source>
        <strain evidence="2 3">RMG13</strain>
    </source>
</reference>